<keyword evidence="7" id="KW-1185">Reference proteome</keyword>
<dbReference type="InterPro" id="IPR000432">
    <property type="entry name" value="DNA_mismatch_repair_MutS_C"/>
</dbReference>
<gene>
    <name evidence="6" type="ORF">ACFFVF_04790</name>
</gene>
<evidence type="ECO:0000256" key="2">
    <source>
        <dbReference type="ARBA" id="ARBA00022840"/>
    </source>
</evidence>
<dbReference type="EMBL" id="JBHMEY010000010">
    <property type="protein sequence ID" value="MFB9095821.1"/>
    <property type="molecule type" value="Genomic_DNA"/>
</dbReference>
<sequence>MNWILSIFILIVLLYIINRRRIIKNNRLQFKHLKDNWGKQKEIESFSFSLISRYFKNNKHKEKAFHLISDKIENDLDLNTVFTFIDRTTSKVGQQYLYYKLRTIQSLQKLKDFDGLVNLFTNNTNFRIQCQFHLLKLNNYNAYDLECLINDEKIEKPSYLKYVYLFAILNISLILLGLIFPLLYLFIIPVFCINLFFHYQNKNNINYHLNGIDQLSIALKVSKELFKNELITTYFKDTFTAKIEAIKLKTEFIRFEKNVDNEFVFIVWFPLELIKILFNIETIIFYKFIDAIQHEKDSIDKMYQFIGEVDCAISTVALKTENQTFCTPEFTTEKTIIVEAIRHPLIKNCITNDLSLVDNSLLISGSNMSGKTTFIRTIAINSILAQTLNICFAQRFSAPFLKLFSSLRVSDDLSENTSYYLQEVLNIKEFIDLSKEGTTSLFLLDEIFKGTNTTERIAGAKAILKYLNKENNIVIAATHDLELNDLLANQNFSIHHFSETIEHNALFFDHKLKKGKPTTRNAIKILELYNYPKEIIEEANKTVTNMEKLN</sequence>
<dbReference type="Gene3D" id="3.40.50.300">
    <property type="entry name" value="P-loop containing nucleotide triphosphate hydrolases"/>
    <property type="match status" value="1"/>
</dbReference>
<dbReference type="Pfam" id="PF00488">
    <property type="entry name" value="MutS_V"/>
    <property type="match status" value="1"/>
</dbReference>
<evidence type="ECO:0000256" key="1">
    <source>
        <dbReference type="ARBA" id="ARBA00022741"/>
    </source>
</evidence>
<evidence type="ECO:0000256" key="3">
    <source>
        <dbReference type="ARBA" id="ARBA00023125"/>
    </source>
</evidence>
<proteinExistence type="predicted"/>
<keyword evidence="4" id="KW-0812">Transmembrane</keyword>
<name>A0ABV5GLG7_9FLAO</name>
<feature type="domain" description="DNA mismatch repair proteins mutS family" evidence="5">
    <location>
        <begin position="358"/>
        <end position="544"/>
    </location>
</feature>
<dbReference type="InterPro" id="IPR045076">
    <property type="entry name" value="MutS"/>
</dbReference>
<dbReference type="RefSeq" id="WP_236456527.1">
    <property type="nucleotide sequence ID" value="NZ_CBCSGE010000011.1"/>
</dbReference>
<accession>A0ABV5GLG7</accession>
<evidence type="ECO:0000256" key="4">
    <source>
        <dbReference type="SAM" id="Phobius"/>
    </source>
</evidence>
<feature type="transmembrane region" description="Helical" evidence="4">
    <location>
        <begin position="164"/>
        <end position="197"/>
    </location>
</feature>
<keyword evidence="4" id="KW-1133">Transmembrane helix</keyword>
<dbReference type="SUPFAM" id="SSF52540">
    <property type="entry name" value="P-loop containing nucleoside triphosphate hydrolases"/>
    <property type="match status" value="1"/>
</dbReference>
<dbReference type="InterPro" id="IPR027417">
    <property type="entry name" value="P-loop_NTPase"/>
</dbReference>
<dbReference type="SMART" id="SM00534">
    <property type="entry name" value="MUTSac"/>
    <property type="match status" value="1"/>
</dbReference>
<keyword evidence="2" id="KW-0067">ATP-binding</keyword>
<dbReference type="PANTHER" id="PTHR11361">
    <property type="entry name" value="DNA MISMATCH REPAIR PROTEIN MUTS FAMILY MEMBER"/>
    <property type="match status" value="1"/>
</dbReference>
<dbReference type="PANTHER" id="PTHR11361:SF152">
    <property type="entry name" value="DNA MISMATCH REPAIR PROTEIN"/>
    <property type="match status" value="1"/>
</dbReference>
<protein>
    <submittedName>
        <fullName evidence="6">DNA mismatch repair protein MutS</fullName>
    </submittedName>
</protein>
<keyword evidence="3" id="KW-0238">DNA-binding</keyword>
<organism evidence="6 7">
    <name type="scientific">Flavobacterium jumunjinense</name>
    <dbReference type="NCBI Taxonomy" id="998845"/>
    <lineage>
        <taxon>Bacteria</taxon>
        <taxon>Pseudomonadati</taxon>
        <taxon>Bacteroidota</taxon>
        <taxon>Flavobacteriia</taxon>
        <taxon>Flavobacteriales</taxon>
        <taxon>Flavobacteriaceae</taxon>
        <taxon>Flavobacterium</taxon>
    </lineage>
</organism>
<evidence type="ECO:0000313" key="6">
    <source>
        <dbReference type="EMBL" id="MFB9095821.1"/>
    </source>
</evidence>
<evidence type="ECO:0000313" key="7">
    <source>
        <dbReference type="Proteomes" id="UP001589607"/>
    </source>
</evidence>
<dbReference type="Proteomes" id="UP001589607">
    <property type="component" value="Unassembled WGS sequence"/>
</dbReference>
<keyword evidence="1" id="KW-0547">Nucleotide-binding</keyword>
<evidence type="ECO:0000259" key="5">
    <source>
        <dbReference type="SMART" id="SM00534"/>
    </source>
</evidence>
<reference evidence="6 7" key="1">
    <citation type="submission" date="2024-09" db="EMBL/GenBank/DDBJ databases">
        <authorList>
            <person name="Sun Q."/>
            <person name="Mori K."/>
        </authorList>
    </citation>
    <scope>NUCLEOTIDE SEQUENCE [LARGE SCALE GENOMIC DNA]</scope>
    <source>
        <strain evidence="6 7">CECT 7955</strain>
    </source>
</reference>
<keyword evidence="4" id="KW-0472">Membrane</keyword>
<comment type="caution">
    <text evidence="6">The sequence shown here is derived from an EMBL/GenBank/DDBJ whole genome shotgun (WGS) entry which is preliminary data.</text>
</comment>